<evidence type="ECO:0000313" key="2">
    <source>
        <dbReference type="EMBL" id="GGX63848.1"/>
    </source>
</evidence>
<evidence type="ECO:0000256" key="1">
    <source>
        <dbReference type="SAM" id="MobiDB-lite"/>
    </source>
</evidence>
<evidence type="ECO:0000313" key="3">
    <source>
        <dbReference type="Proteomes" id="UP000626148"/>
    </source>
</evidence>
<organism evidence="2 3">
    <name type="scientific">Saccharospirillum salsuginis</name>
    <dbReference type="NCBI Taxonomy" id="418750"/>
    <lineage>
        <taxon>Bacteria</taxon>
        <taxon>Pseudomonadati</taxon>
        <taxon>Pseudomonadota</taxon>
        <taxon>Gammaproteobacteria</taxon>
        <taxon>Oceanospirillales</taxon>
        <taxon>Saccharospirillaceae</taxon>
        <taxon>Saccharospirillum</taxon>
    </lineage>
</organism>
<keyword evidence="3" id="KW-1185">Reference proteome</keyword>
<reference evidence="2" key="2">
    <citation type="submission" date="2020-09" db="EMBL/GenBank/DDBJ databases">
        <authorList>
            <person name="Sun Q."/>
            <person name="Kim S."/>
        </authorList>
    </citation>
    <scope>NUCLEOTIDE SEQUENCE</scope>
    <source>
        <strain evidence="2">KCTC 22169</strain>
    </source>
</reference>
<dbReference type="AlphaFoldDB" id="A0A918KHL8"/>
<gene>
    <name evidence="2" type="ORF">GCM10007392_34360</name>
</gene>
<name>A0A918KHL8_9GAMM</name>
<proteinExistence type="predicted"/>
<reference evidence="2" key="1">
    <citation type="journal article" date="2014" name="Int. J. Syst. Evol. Microbiol.">
        <title>Complete genome sequence of Corynebacterium casei LMG S-19264T (=DSM 44701T), isolated from a smear-ripened cheese.</title>
        <authorList>
            <consortium name="US DOE Joint Genome Institute (JGI-PGF)"/>
            <person name="Walter F."/>
            <person name="Albersmeier A."/>
            <person name="Kalinowski J."/>
            <person name="Ruckert C."/>
        </authorList>
    </citation>
    <scope>NUCLEOTIDE SEQUENCE</scope>
    <source>
        <strain evidence="2">KCTC 22169</strain>
    </source>
</reference>
<protein>
    <submittedName>
        <fullName evidence="2">Uncharacterized protein</fullName>
    </submittedName>
</protein>
<feature type="region of interest" description="Disordered" evidence="1">
    <location>
        <begin position="62"/>
        <end position="97"/>
    </location>
</feature>
<dbReference type="EMBL" id="BMXR01000009">
    <property type="protein sequence ID" value="GGX63848.1"/>
    <property type="molecule type" value="Genomic_DNA"/>
</dbReference>
<sequence length="97" mass="10841">MKVEAMIDDLESALDGYLATSPDHLAMLEVRRLKNELRSNPERVVVEICDFFSGPKTVVTDSFQSPASREAASEVESARKPLGNHFAKQRRERGHNG</sequence>
<feature type="compositionally biased region" description="Basic residues" evidence="1">
    <location>
        <begin position="87"/>
        <end position="97"/>
    </location>
</feature>
<dbReference type="Proteomes" id="UP000626148">
    <property type="component" value="Unassembled WGS sequence"/>
</dbReference>
<accession>A0A918KHL8</accession>
<comment type="caution">
    <text evidence="2">The sequence shown here is derived from an EMBL/GenBank/DDBJ whole genome shotgun (WGS) entry which is preliminary data.</text>
</comment>